<dbReference type="GO" id="GO:0006654">
    <property type="term" value="P:phosphatidic acid biosynthetic process"/>
    <property type="evidence" value="ECO:0007669"/>
    <property type="project" value="TreeGrafter"/>
</dbReference>
<keyword evidence="5" id="KW-1185">Reference proteome</keyword>
<dbReference type="Proteomes" id="UP000245998">
    <property type="component" value="Unassembled WGS sequence"/>
</dbReference>
<dbReference type="SUPFAM" id="SSF69593">
    <property type="entry name" value="Glycerol-3-phosphate (1)-acyltransferase"/>
    <property type="match status" value="1"/>
</dbReference>
<evidence type="ECO:0000313" key="4">
    <source>
        <dbReference type="EMBL" id="PWA12438.1"/>
    </source>
</evidence>
<dbReference type="PANTHER" id="PTHR10434:SF11">
    <property type="entry name" value="1-ACYL-SN-GLYCEROL-3-PHOSPHATE ACYLTRANSFERASE"/>
    <property type="match status" value="1"/>
</dbReference>
<keyword evidence="2 4" id="KW-0012">Acyltransferase</keyword>
<sequence length="196" mass="21661">MNFIYLLGKFLFFIYFKTFNRLTIVGKDNIPVDKGVLLCSNHISNFDPPLVGVATPRKVRFMAKAELFSNPIMKWLMNALGTFPVKRGLNDKQALRNGINILNNGEVLGFFPEGTRSKTGKLGSGLAGAGFFALRSDAVVVPCAIVGSYKPFKKIIIIFGKPVNFKEYSEKMSAKDATAIIMEQISGLLESSERNI</sequence>
<evidence type="ECO:0000259" key="3">
    <source>
        <dbReference type="SMART" id="SM00563"/>
    </source>
</evidence>
<protein>
    <submittedName>
        <fullName evidence="4">1-acyl-sn-glycerol-3-phosphate acyltransferase</fullName>
    </submittedName>
</protein>
<dbReference type="Pfam" id="PF01553">
    <property type="entry name" value="Acyltransferase"/>
    <property type="match status" value="1"/>
</dbReference>
<dbReference type="SMART" id="SM00563">
    <property type="entry name" value="PlsC"/>
    <property type="match status" value="1"/>
</dbReference>
<dbReference type="EMBL" id="QCZG01000009">
    <property type="protein sequence ID" value="PWA12438.1"/>
    <property type="molecule type" value="Genomic_DNA"/>
</dbReference>
<dbReference type="AlphaFoldDB" id="A0A2U1K6A3"/>
<dbReference type="CDD" id="cd07989">
    <property type="entry name" value="LPLAT_AGPAT-like"/>
    <property type="match status" value="1"/>
</dbReference>
<dbReference type="OrthoDB" id="9803035at2"/>
<feature type="domain" description="Phospholipid/glycerol acyltransferase" evidence="3">
    <location>
        <begin position="36"/>
        <end position="148"/>
    </location>
</feature>
<evidence type="ECO:0000256" key="1">
    <source>
        <dbReference type="ARBA" id="ARBA00022679"/>
    </source>
</evidence>
<proteinExistence type="predicted"/>
<dbReference type="PANTHER" id="PTHR10434">
    <property type="entry name" value="1-ACYL-SN-GLYCEROL-3-PHOSPHATE ACYLTRANSFERASE"/>
    <property type="match status" value="1"/>
</dbReference>
<accession>A0A2U1K6A3</accession>
<dbReference type="RefSeq" id="WP_116554072.1">
    <property type="nucleotide sequence ID" value="NZ_QCZG01000009.1"/>
</dbReference>
<keyword evidence="1 4" id="KW-0808">Transferase</keyword>
<organism evidence="4 5">
    <name type="scientific">Pueribacillus theae</name>
    <dbReference type="NCBI Taxonomy" id="2171751"/>
    <lineage>
        <taxon>Bacteria</taxon>
        <taxon>Bacillati</taxon>
        <taxon>Bacillota</taxon>
        <taxon>Bacilli</taxon>
        <taxon>Bacillales</taxon>
        <taxon>Bacillaceae</taxon>
        <taxon>Pueribacillus</taxon>
    </lineage>
</organism>
<gene>
    <name evidence="4" type="ORF">DCC39_06205</name>
</gene>
<evidence type="ECO:0000313" key="5">
    <source>
        <dbReference type="Proteomes" id="UP000245998"/>
    </source>
</evidence>
<comment type="caution">
    <text evidence="4">The sequence shown here is derived from an EMBL/GenBank/DDBJ whole genome shotgun (WGS) entry which is preliminary data.</text>
</comment>
<dbReference type="InterPro" id="IPR002123">
    <property type="entry name" value="Plipid/glycerol_acylTrfase"/>
</dbReference>
<dbReference type="GO" id="GO:0003841">
    <property type="term" value="F:1-acylglycerol-3-phosphate O-acyltransferase activity"/>
    <property type="evidence" value="ECO:0007669"/>
    <property type="project" value="TreeGrafter"/>
</dbReference>
<evidence type="ECO:0000256" key="2">
    <source>
        <dbReference type="ARBA" id="ARBA00023315"/>
    </source>
</evidence>
<name>A0A2U1K6A3_9BACI</name>
<reference evidence="4 5" key="1">
    <citation type="submission" date="2018-04" db="EMBL/GenBank/DDBJ databases">
        <title>Camelliibacillus theae gen. nov., sp. nov., isolated from Pu'er tea.</title>
        <authorList>
            <person name="Niu L."/>
        </authorList>
    </citation>
    <scope>NUCLEOTIDE SEQUENCE [LARGE SCALE GENOMIC DNA]</scope>
    <source>
        <strain evidence="4 5">T8</strain>
    </source>
</reference>